<dbReference type="GeneID" id="75137062"/>
<protein>
    <submittedName>
        <fullName evidence="1">Uncharacterized protein</fullName>
    </submittedName>
</protein>
<reference evidence="1" key="1">
    <citation type="submission" date="2022-09" db="EMBL/GenBank/DDBJ databases">
        <title>Complete genome of Ligilactobacillus agilis AM_LB6, isolated from chicken feces.</title>
        <authorList>
            <person name="den Bakker H.C."/>
            <person name="Mann A."/>
        </authorList>
    </citation>
    <scope>NUCLEOTIDE SEQUENCE</scope>
    <source>
        <strain evidence="1">AM_LB6</strain>
    </source>
</reference>
<sequence>MTKLKNRQIERFFRNKGNSKLLVTENWLVDKGGQSSFMLDWRLSPKQINEFRIKQAEMFTAKEYSESSSRMLLNNYDKTDIVCISGIVSDVVVDKDFVLKKDGSNFKQNKTRLLIDNPYIEWVVTKYGKQCVRRKLDSHIWFYVDEILHMNPKKDKLTVSIGDMMMMAGRVKEYYGRGDYGVKAIKYGLGDLVLIDSGMQVRSRVDKEKYTIVSNYPRKDDWVLKCERNLNSEAKGRISAIRYRESLYPSYKERMTINKLKVGRKFEK</sequence>
<evidence type="ECO:0000313" key="1">
    <source>
        <dbReference type="EMBL" id="UXC64255.1"/>
    </source>
</evidence>
<dbReference type="Proteomes" id="UP001058429">
    <property type="component" value="Chromosome"/>
</dbReference>
<accession>A0A9Q9J5I2</accession>
<proteinExistence type="predicted"/>
<organism evidence="1 2">
    <name type="scientific">Ligilactobacillus agilis</name>
    <dbReference type="NCBI Taxonomy" id="1601"/>
    <lineage>
        <taxon>Bacteria</taxon>
        <taxon>Bacillati</taxon>
        <taxon>Bacillota</taxon>
        <taxon>Bacilli</taxon>
        <taxon>Lactobacillales</taxon>
        <taxon>Lactobacillaceae</taxon>
        <taxon>Ligilactobacillus</taxon>
    </lineage>
</organism>
<dbReference type="RefSeq" id="WP_260904859.1">
    <property type="nucleotide sequence ID" value="NZ_CP104396.1"/>
</dbReference>
<name>A0A9Q9J5I2_9LACO</name>
<evidence type="ECO:0000313" key="2">
    <source>
        <dbReference type="Proteomes" id="UP001058429"/>
    </source>
</evidence>
<dbReference type="AlphaFoldDB" id="A0A9Q9J5I2"/>
<dbReference type="EMBL" id="CP104396">
    <property type="protein sequence ID" value="UXC64255.1"/>
    <property type="molecule type" value="Genomic_DNA"/>
</dbReference>
<gene>
    <name evidence="1" type="ORF">N4562_04365</name>
</gene>